<evidence type="ECO:0000313" key="2">
    <source>
        <dbReference type="Proteomes" id="UP001060215"/>
    </source>
</evidence>
<keyword evidence="2" id="KW-1185">Reference proteome</keyword>
<proteinExistence type="predicted"/>
<reference evidence="1 2" key="1">
    <citation type="journal article" date="2022" name="Plant J.">
        <title>Chromosome-level genome of Camellia lanceoleosa provides a valuable resource for understanding genome evolution and self-incompatibility.</title>
        <authorList>
            <person name="Gong W."/>
            <person name="Xiao S."/>
            <person name="Wang L."/>
            <person name="Liao Z."/>
            <person name="Chang Y."/>
            <person name="Mo W."/>
            <person name="Hu G."/>
            <person name="Li W."/>
            <person name="Zhao G."/>
            <person name="Zhu H."/>
            <person name="Hu X."/>
            <person name="Ji K."/>
            <person name="Xiang X."/>
            <person name="Song Q."/>
            <person name="Yuan D."/>
            <person name="Jin S."/>
            <person name="Zhang L."/>
        </authorList>
    </citation>
    <scope>NUCLEOTIDE SEQUENCE [LARGE SCALE GENOMIC DNA]</scope>
    <source>
        <strain evidence="1">SQ_2022a</strain>
    </source>
</reference>
<dbReference type="Proteomes" id="UP001060215">
    <property type="component" value="Chromosome 9"/>
</dbReference>
<name>A0ACC0GQZ9_9ERIC</name>
<sequence length="113" mass="13089">MTNTTPLSMAIESVLNERELERVKKSQKSAVPAKENSQPWLPNLSKEIIEDEILSRLPGKSLLQFRCVSKSWRSSISNPQFVKTHLGMSSRTDNDYIQQRLILRYIHEFDLKS</sequence>
<gene>
    <name evidence="1" type="ORF">LOK49_LG08G02538</name>
</gene>
<organism evidence="1 2">
    <name type="scientific">Camellia lanceoleosa</name>
    <dbReference type="NCBI Taxonomy" id="1840588"/>
    <lineage>
        <taxon>Eukaryota</taxon>
        <taxon>Viridiplantae</taxon>
        <taxon>Streptophyta</taxon>
        <taxon>Embryophyta</taxon>
        <taxon>Tracheophyta</taxon>
        <taxon>Spermatophyta</taxon>
        <taxon>Magnoliopsida</taxon>
        <taxon>eudicotyledons</taxon>
        <taxon>Gunneridae</taxon>
        <taxon>Pentapetalae</taxon>
        <taxon>asterids</taxon>
        <taxon>Ericales</taxon>
        <taxon>Theaceae</taxon>
        <taxon>Camellia</taxon>
    </lineage>
</organism>
<protein>
    <submittedName>
        <fullName evidence="1">F-box protein</fullName>
    </submittedName>
</protein>
<accession>A0ACC0GQZ9</accession>
<dbReference type="EMBL" id="CM045766">
    <property type="protein sequence ID" value="KAI8002923.1"/>
    <property type="molecule type" value="Genomic_DNA"/>
</dbReference>
<evidence type="ECO:0000313" key="1">
    <source>
        <dbReference type="EMBL" id="KAI8002923.1"/>
    </source>
</evidence>
<comment type="caution">
    <text evidence="1">The sequence shown here is derived from an EMBL/GenBank/DDBJ whole genome shotgun (WGS) entry which is preliminary data.</text>
</comment>